<evidence type="ECO:0000313" key="1">
    <source>
        <dbReference type="EMBL" id="MBX64319.1"/>
    </source>
</evidence>
<sequence>MSKRNKGRDLCRRFYSHNRGNPCQGWMLTSRRIAIIIFLQRWDCLRTGLTEVLFTNIISSIEGVARKYNRM</sequence>
<reference evidence="1" key="1">
    <citation type="submission" date="2018-02" db="EMBL/GenBank/DDBJ databases">
        <title>Rhizophora mucronata_Transcriptome.</title>
        <authorList>
            <person name="Meera S.P."/>
            <person name="Sreeshan A."/>
            <person name="Augustine A."/>
        </authorList>
    </citation>
    <scope>NUCLEOTIDE SEQUENCE</scope>
    <source>
        <tissue evidence="1">Leaf</tissue>
    </source>
</reference>
<name>A0A2P2QBL1_RHIMU</name>
<protein>
    <submittedName>
        <fullName evidence="1">Uncharacterized protein</fullName>
    </submittedName>
</protein>
<dbReference type="AlphaFoldDB" id="A0A2P2QBL1"/>
<dbReference type="EMBL" id="GGEC01083835">
    <property type="protein sequence ID" value="MBX64319.1"/>
    <property type="molecule type" value="Transcribed_RNA"/>
</dbReference>
<accession>A0A2P2QBL1</accession>
<proteinExistence type="predicted"/>
<organism evidence="1">
    <name type="scientific">Rhizophora mucronata</name>
    <name type="common">Asiatic mangrove</name>
    <dbReference type="NCBI Taxonomy" id="61149"/>
    <lineage>
        <taxon>Eukaryota</taxon>
        <taxon>Viridiplantae</taxon>
        <taxon>Streptophyta</taxon>
        <taxon>Embryophyta</taxon>
        <taxon>Tracheophyta</taxon>
        <taxon>Spermatophyta</taxon>
        <taxon>Magnoliopsida</taxon>
        <taxon>eudicotyledons</taxon>
        <taxon>Gunneridae</taxon>
        <taxon>Pentapetalae</taxon>
        <taxon>rosids</taxon>
        <taxon>fabids</taxon>
        <taxon>Malpighiales</taxon>
        <taxon>Rhizophoraceae</taxon>
        <taxon>Rhizophora</taxon>
    </lineage>
</organism>